<dbReference type="CDD" id="cd00303">
    <property type="entry name" value="retropepsin_like"/>
    <property type="match status" value="1"/>
</dbReference>
<evidence type="ECO:0000256" key="6">
    <source>
        <dbReference type="ARBA" id="ARBA00022759"/>
    </source>
</evidence>
<dbReference type="InterPro" id="IPR021109">
    <property type="entry name" value="Peptidase_aspartic_dom_sf"/>
</dbReference>
<dbReference type="PANTHER" id="PTHR37984:SF5">
    <property type="entry name" value="PROTEIN NYNRIN-LIKE"/>
    <property type="match status" value="1"/>
</dbReference>
<dbReference type="InterPro" id="IPR041373">
    <property type="entry name" value="RT_RNaseH"/>
</dbReference>
<gene>
    <name evidence="11" type="ORF">D915_009788</name>
</gene>
<dbReference type="InterPro" id="IPR043128">
    <property type="entry name" value="Rev_trsase/Diguanyl_cyclase"/>
</dbReference>
<dbReference type="GO" id="GO:0004519">
    <property type="term" value="F:endonuclease activity"/>
    <property type="evidence" value="ECO:0007669"/>
    <property type="project" value="UniProtKB-KW"/>
</dbReference>
<evidence type="ECO:0000256" key="9">
    <source>
        <dbReference type="SAM" id="MobiDB-lite"/>
    </source>
</evidence>
<dbReference type="Gene3D" id="3.10.20.370">
    <property type="match status" value="1"/>
</dbReference>
<keyword evidence="6" id="KW-0255">Endonuclease</keyword>
<keyword evidence="5" id="KW-0540">Nuclease</keyword>
<dbReference type="GO" id="GO:0006508">
    <property type="term" value="P:proteolysis"/>
    <property type="evidence" value="ECO:0007669"/>
    <property type="project" value="UniProtKB-KW"/>
</dbReference>
<dbReference type="Pfam" id="PF00078">
    <property type="entry name" value="RVT_1"/>
    <property type="match status" value="1"/>
</dbReference>
<protein>
    <recommendedName>
        <fullName evidence="1">RNA-directed DNA polymerase</fullName>
        <ecNumber evidence="1">2.7.7.49</ecNumber>
    </recommendedName>
</protein>
<dbReference type="SUPFAM" id="SSF56672">
    <property type="entry name" value="DNA/RNA polymerases"/>
    <property type="match status" value="1"/>
</dbReference>
<evidence type="ECO:0000256" key="2">
    <source>
        <dbReference type="ARBA" id="ARBA00022670"/>
    </source>
</evidence>
<evidence type="ECO:0000256" key="7">
    <source>
        <dbReference type="ARBA" id="ARBA00022801"/>
    </source>
</evidence>
<name>A0A4E0QYY2_FASHE</name>
<dbReference type="CDD" id="cd01647">
    <property type="entry name" value="RT_LTR"/>
    <property type="match status" value="1"/>
</dbReference>
<dbReference type="FunFam" id="3.30.70.270:FF:000020">
    <property type="entry name" value="Transposon Tf2-6 polyprotein-like Protein"/>
    <property type="match status" value="1"/>
</dbReference>
<dbReference type="Gene3D" id="2.40.70.10">
    <property type="entry name" value="Acid Proteases"/>
    <property type="match status" value="1"/>
</dbReference>
<evidence type="ECO:0000256" key="5">
    <source>
        <dbReference type="ARBA" id="ARBA00022722"/>
    </source>
</evidence>
<dbReference type="Gene3D" id="3.10.10.10">
    <property type="entry name" value="HIV Type 1 Reverse Transcriptase, subunit A, domain 1"/>
    <property type="match status" value="1"/>
</dbReference>
<evidence type="ECO:0000256" key="4">
    <source>
        <dbReference type="ARBA" id="ARBA00022695"/>
    </source>
</evidence>
<keyword evidence="4" id="KW-0548">Nucleotidyltransferase</keyword>
<evidence type="ECO:0000259" key="10">
    <source>
        <dbReference type="PROSITE" id="PS50878"/>
    </source>
</evidence>
<dbReference type="InterPro" id="IPR050951">
    <property type="entry name" value="Retrovirus_Pol_polyprotein"/>
</dbReference>
<dbReference type="SUPFAM" id="SSF50630">
    <property type="entry name" value="Acid proteases"/>
    <property type="match status" value="1"/>
</dbReference>
<dbReference type="GO" id="GO:0004190">
    <property type="term" value="F:aspartic-type endopeptidase activity"/>
    <property type="evidence" value="ECO:0007669"/>
    <property type="project" value="InterPro"/>
</dbReference>
<dbReference type="InterPro" id="IPR001969">
    <property type="entry name" value="Aspartic_peptidase_AS"/>
</dbReference>
<evidence type="ECO:0000256" key="8">
    <source>
        <dbReference type="ARBA" id="ARBA00022918"/>
    </source>
</evidence>
<evidence type="ECO:0000256" key="3">
    <source>
        <dbReference type="ARBA" id="ARBA00022679"/>
    </source>
</evidence>
<dbReference type="PANTHER" id="PTHR37984">
    <property type="entry name" value="PROTEIN CBG26694"/>
    <property type="match status" value="1"/>
</dbReference>
<dbReference type="InterPro" id="IPR000477">
    <property type="entry name" value="RT_dom"/>
</dbReference>
<keyword evidence="7" id="KW-0378">Hydrolase</keyword>
<dbReference type="AlphaFoldDB" id="A0A4E0QYY2"/>
<feature type="region of interest" description="Disordered" evidence="9">
    <location>
        <begin position="177"/>
        <end position="205"/>
    </location>
</feature>
<dbReference type="Proteomes" id="UP000230066">
    <property type="component" value="Unassembled WGS sequence"/>
</dbReference>
<keyword evidence="3" id="KW-0808">Transferase</keyword>
<organism evidence="11 12">
    <name type="scientific">Fasciola hepatica</name>
    <name type="common">Liver fluke</name>
    <dbReference type="NCBI Taxonomy" id="6192"/>
    <lineage>
        <taxon>Eukaryota</taxon>
        <taxon>Metazoa</taxon>
        <taxon>Spiralia</taxon>
        <taxon>Lophotrochozoa</taxon>
        <taxon>Platyhelminthes</taxon>
        <taxon>Trematoda</taxon>
        <taxon>Digenea</taxon>
        <taxon>Plagiorchiida</taxon>
        <taxon>Echinostomata</taxon>
        <taxon>Echinostomatoidea</taxon>
        <taxon>Fasciolidae</taxon>
        <taxon>Fasciola</taxon>
    </lineage>
</organism>
<evidence type="ECO:0000256" key="1">
    <source>
        <dbReference type="ARBA" id="ARBA00012493"/>
    </source>
</evidence>
<dbReference type="FunFam" id="3.10.20.370:FF:000001">
    <property type="entry name" value="Retrovirus-related Pol polyprotein from transposon 17.6-like protein"/>
    <property type="match status" value="1"/>
</dbReference>
<accession>A0A4E0QYY2</accession>
<evidence type="ECO:0000313" key="11">
    <source>
        <dbReference type="EMBL" id="THD19534.1"/>
    </source>
</evidence>
<feature type="region of interest" description="Disordered" evidence="9">
    <location>
        <begin position="1"/>
        <end position="20"/>
    </location>
</feature>
<feature type="domain" description="Reverse transcriptase" evidence="10">
    <location>
        <begin position="468"/>
        <end position="647"/>
    </location>
</feature>
<dbReference type="EC" id="2.7.7.49" evidence="1"/>
<proteinExistence type="predicted"/>
<dbReference type="PROSITE" id="PS00141">
    <property type="entry name" value="ASP_PROTEASE"/>
    <property type="match status" value="1"/>
</dbReference>
<dbReference type="PROSITE" id="PS50878">
    <property type="entry name" value="RT_POL"/>
    <property type="match status" value="1"/>
</dbReference>
<dbReference type="FunFam" id="3.10.10.10:FF:000007">
    <property type="entry name" value="Retrovirus-related Pol polyprotein from transposon 17.6-like Protein"/>
    <property type="match status" value="1"/>
</dbReference>
<reference evidence="11" key="1">
    <citation type="submission" date="2019-03" db="EMBL/GenBank/DDBJ databases">
        <title>Improved annotation for the trematode Fasciola hepatica.</title>
        <authorList>
            <person name="Choi Y.-J."/>
            <person name="Martin J."/>
            <person name="Mitreva M."/>
        </authorList>
    </citation>
    <scope>NUCLEOTIDE SEQUENCE [LARGE SCALE GENOMIC DNA]</scope>
</reference>
<dbReference type="Pfam" id="PF17917">
    <property type="entry name" value="RT_RNaseH"/>
    <property type="match status" value="1"/>
</dbReference>
<sequence>MRLGQSANKPTLVSSPTPDKFDIGDDFDMWEARVRPYLELGEPGHRRYTLLSLLGQDACTLVHEEIPEGEVSEETFSVLPRILPPQKTMSELRDEFRYRTQKSGEGVRQYSVELKNIARQALVGYDPLVREMLISHRFIDGVNSAAVREMFSLDPPGNLLEAVERAAKREAIVGAQLSPKSPQGMPNVSGRHGDQPMGGPYRRDRGRRFQPERWLQANERMDANMTRKEYNGAISKSFHTSSVPVVSTVFDNFSPTVEGFINGVKGTFLIDTGSSCTLVREAPIITLEEWVPQRLWAANNQEIKTLGVASPTFRIGHQDVAHQAIVVKELLWDAILGIDFLTLRQCLINLAAGILHIAGEQVEYRPAANIHVPKDFEVCAVREAQQPSPEQLNQLGNESEIASCEERKKLIELLTGNQDAFSWSSKKLGRTQVVRHHIDTGDAAPIKQPFRRIPAHYRNEVDNIVKEMLDNRVICPSVSPWASPVVIVKKDGTLRLCVDYRRLNAVTKKDAFPMPRIDETLEAVAGSKYFSTLDLASGYWQVEVSLEDRDKTAFVIPSGLYEFQTMPFGLTNAPATFQLLMQKVLSDLTPTKCLVYLDDIFVHSQTFQDHIETLRCIFERLQAAGLRLKPSKCHFLRARVQHLGHVISREGVHTDPEKVKQIQQWPTPSNLDEVRSFMGLASYYRRFVRSFAIVAAPLHRLTEKKSQFRWTEECNNAFQSLKEALTNSPVLAPPVFSPEAEPFVLDTDASETGIGAVLSQNQNGIERVIAYGSRCLNKHERNYCTTRKEMLALVYFLSHFRHYLLGKEFIVRTDHQALVWLQSFKDAAGQVARWQEKMQEYQFQCIHRPGRSHRNADALSRRP</sequence>
<keyword evidence="12" id="KW-1185">Reference proteome</keyword>
<dbReference type="EMBL" id="JXXN02006190">
    <property type="protein sequence ID" value="THD19534.1"/>
    <property type="molecule type" value="Genomic_DNA"/>
</dbReference>
<dbReference type="CDD" id="cd09274">
    <property type="entry name" value="RNase_HI_RT_Ty3"/>
    <property type="match status" value="1"/>
</dbReference>
<dbReference type="Gene3D" id="3.30.70.270">
    <property type="match status" value="2"/>
</dbReference>
<dbReference type="GO" id="GO:0003964">
    <property type="term" value="F:RNA-directed DNA polymerase activity"/>
    <property type="evidence" value="ECO:0007669"/>
    <property type="project" value="UniProtKB-KW"/>
</dbReference>
<feature type="compositionally biased region" description="Polar residues" evidence="9">
    <location>
        <begin position="1"/>
        <end position="17"/>
    </location>
</feature>
<keyword evidence="2" id="KW-0645">Protease</keyword>
<keyword evidence="8" id="KW-0695">RNA-directed DNA polymerase</keyword>
<evidence type="ECO:0000313" key="12">
    <source>
        <dbReference type="Proteomes" id="UP000230066"/>
    </source>
</evidence>
<dbReference type="InterPro" id="IPR043502">
    <property type="entry name" value="DNA/RNA_pol_sf"/>
</dbReference>
<comment type="caution">
    <text evidence="11">The sequence shown here is derived from an EMBL/GenBank/DDBJ whole genome shotgun (WGS) entry which is preliminary data.</text>
</comment>